<dbReference type="Gene3D" id="2.60.40.10">
    <property type="entry name" value="Immunoglobulins"/>
    <property type="match status" value="2"/>
</dbReference>
<dbReference type="SUPFAM" id="SSF49899">
    <property type="entry name" value="Concanavalin A-like lectins/glucanases"/>
    <property type="match status" value="2"/>
</dbReference>
<keyword evidence="6" id="KW-0732">Signal</keyword>
<dbReference type="InterPro" id="IPR024607">
    <property type="entry name" value="Sulfatase_CS"/>
</dbReference>
<gene>
    <name evidence="8" type="ORF">JIN78_04330</name>
</gene>
<dbReference type="PANTHER" id="PTHR42693:SF53">
    <property type="entry name" value="ENDO-4-O-SULFATASE"/>
    <property type="match status" value="1"/>
</dbReference>
<dbReference type="InterPro" id="IPR013320">
    <property type="entry name" value="ConA-like_dom_sf"/>
</dbReference>
<protein>
    <submittedName>
        <fullName evidence="8">Sulfatase-like hydrolase/transferase</fullName>
    </submittedName>
</protein>
<keyword evidence="2" id="KW-0479">Metal-binding</keyword>
<evidence type="ECO:0000256" key="2">
    <source>
        <dbReference type="ARBA" id="ARBA00022723"/>
    </source>
</evidence>
<accession>A0A934RKV7</accession>
<dbReference type="GO" id="GO:0046872">
    <property type="term" value="F:metal ion binding"/>
    <property type="evidence" value="ECO:0007669"/>
    <property type="project" value="UniProtKB-KW"/>
</dbReference>
<dbReference type="Gene3D" id="3.40.720.10">
    <property type="entry name" value="Alkaline Phosphatase, subunit A"/>
    <property type="match status" value="1"/>
</dbReference>
<name>A0A934RKV7_9BACT</name>
<comment type="similarity">
    <text evidence="1">Belongs to the sulfatase family.</text>
</comment>
<dbReference type="InterPro" id="IPR013783">
    <property type="entry name" value="Ig-like_fold"/>
</dbReference>
<feature type="domain" description="Sulfatase N-terminal" evidence="7">
    <location>
        <begin position="23"/>
        <end position="377"/>
    </location>
</feature>
<dbReference type="InterPro" id="IPR050738">
    <property type="entry name" value="Sulfatase"/>
</dbReference>
<dbReference type="EMBL" id="JAENIO010000007">
    <property type="protein sequence ID" value="MBK1833279.1"/>
    <property type="molecule type" value="Genomic_DNA"/>
</dbReference>
<feature type="signal peptide" evidence="6">
    <location>
        <begin position="1"/>
        <end position="21"/>
    </location>
</feature>
<evidence type="ECO:0000313" key="9">
    <source>
        <dbReference type="Proteomes" id="UP000604083"/>
    </source>
</evidence>
<evidence type="ECO:0000313" key="8">
    <source>
        <dbReference type="EMBL" id="MBK1833279.1"/>
    </source>
</evidence>
<dbReference type="SUPFAM" id="SSF53649">
    <property type="entry name" value="Alkaline phosphatase-like"/>
    <property type="match status" value="1"/>
</dbReference>
<dbReference type="Gene3D" id="2.60.120.200">
    <property type="match status" value="2"/>
</dbReference>
<dbReference type="Pfam" id="PF00884">
    <property type="entry name" value="Sulfatase"/>
    <property type="match status" value="1"/>
</dbReference>
<dbReference type="InterPro" id="IPR017850">
    <property type="entry name" value="Alkaline_phosphatase_core_sf"/>
</dbReference>
<dbReference type="RefSeq" id="WP_200390712.1">
    <property type="nucleotide sequence ID" value="NZ_JAENIO010000007.1"/>
</dbReference>
<proteinExistence type="inferred from homology"/>
<dbReference type="PROSITE" id="PS00149">
    <property type="entry name" value="SULFATASE_2"/>
    <property type="match status" value="1"/>
</dbReference>
<dbReference type="Gene3D" id="3.30.1120.10">
    <property type="match status" value="1"/>
</dbReference>
<keyword evidence="5" id="KW-0175">Coiled coil</keyword>
<evidence type="ECO:0000256" key="1">
    <source>
        <dbReference type="ARBA" id="ARBA00008779"/>
    </source>
</evidence>
<dbReference type="Proteomes" id="UP000604083">
    <property type="component" value="Unassembled WGS sequence"/>
</dbReference>
<evidence type="ECO:0000256" key="5">
    <source>
        <dbReference type="SAM" id="Coils"/>
    </source>
</evidence>
<evidence type="ECO:0000256" key="4">
    <source>
        <dbReference type="ARBA" id="ARBA00022837"/>
    </source>
</evidence>
<feature type="coiled-coil region" evidence="5">
    <location>
        <begin position="441"/>
        <end position="468"/>
    </location>
</feature>
<organism evidence="8 9">
    <name type="scientific">Roseibacillus ishigakijimensis</name>
    <dbReference type="NCBI Taxonomy" id="454146"/>
    <lineage>
        <taxon>Bacteria</taxon>
        <taxon>Pseudomonadati</taxon>
        <taxon>Verrucomicrobiota</taxon>
        <taxon>Verrucomicrobiia</taxon>
        <taxon>Verrucomicrobiales</taxon>
        <taxon>Verrucomicrobiaceae</taxon>
        <taxon>Roseibacillus</taxon>
    </lineage>
</organism>
<sequence>MKIAFLSSLLGLALLCPFATGAPNIVFILMDDFGYNDVGAQTYPAPPNQYPHSGPTPVPLANSGPIPEPNVAFGLTPRIDSLAADGMRLTQFYSSPACSPSRASFMTGRYDRRISTNKVFFSNHGDGLNTSEVTVPEVLRETGYLTAMVGKWHLGYNPGRHNPFQMGPLRHGFHHFLGFPHSNDIANHDLIRDEEVLIRDFSSPSQQAEITWRYTEAALEYIEDFSAQEKPFFLYLAHTMTHQPCWPSDREFTNADGSTWPVFLGSSGVSNYYDVVAEVDHSVGRILDKLTALGLEEETIVIFASDNGPWLRLSNRNLTDRSVGSAYPLRGNKAQTWEGGCRVPFFVRWPGVIPAGSVRDDTTGLIDLLPTFTALAGGDLPSDRTIDGVDLSALWRGEGGAERQSYALFNTSNDGLGSLSAIIKDDWKLRDGKLYNLAEDIQESVDLASSQRRQLAEMEREMTAVSDSIAAESAPRGEFTSYEVLLSANELEVPEGGEASLEVSLSADPGKAVLVTTAPFSGDGDLSVAAGGVLTFDSTNWALPRTVTLAAAVDEDDEGSGATFRVTTDDIAPVREVFVFEKDAEAVDPVELSLLWPKASPVCLAGTTTGLVAEGAAQVGEGLDPAGTSYQWSQISGPAAASFTHVTEARTGVRFPVEGPYRLRLTASHPEAGGAAAVDFRVEVGEWREEEEGVSYKFAPLFAHNASSDEDGNAVWEEAVGPGGREWSLAESVTRSSGDPAPDLAFIEAAYQFPGGTNRPAGGLSNHLDAFSQDDASIELWFRPQSLPVAVPQVLWESGGEVGASFVLEGNSFKFAVDNQSTGAVAEGVLAPAAERNGYLHAVGVIDLAGDEIRLYLDGVLVSSQAIPAVEDWCGTSDSGLGTIAHSSQGETTDRTHLGAYLLQPAGVELFAGEVAHFAFYGRTLAGDEIEELLSGPVGEEVVTGISGDFKREPELAYDAAQDGGEDLVWENEQPPGGRDWTLAESVILSSADPAPQLDFIEKAFQFSGSTTLPSGAVSTHLDAYSTGDASIELWFQPASLPVATPQVLWEAGGAIGAALILEENLLKFAVADNSQGAVAEAVLAPAASQDGFVHVVAVIDLPGDEVRLYLDGSLMDSEALPAALGDWCGTSHTGLGTLAHSNGAETANITHLGGYQLLPGGVRPFAGQIAYCLFYDEALTAEDVAALATGPREMSPGEAAKNLAPLVFAGAAPDARQGEEAALRGEASDDGLPEGSTLATQWRFLSGPAPVVWHDSSLPDSGVTFELEGNYVLWLEADDGVVRVYDELALSVTGLGYQAWIEGYSLSENGRDFTADPDGDGLPNGLEALFGTDPTQKTPGLALQATEGLVTVLTHPRLPGGAVDVSGTWMWSPDLQNWYLADGQAGQEEVGATLVVSSTLEAAEERAEMTASGELKQLFLRLVAVLEP</sequence>
<keyword evidence="3 8" id="KW-0378">Hydrolase</keyword>
<feature type="chain" id="PRO_5036981092" evidence="6">
    <location>
        <begin position="22"/>
        <end position="1429"/>
    </location>
</feature>
<keyword evidence="4" id="KW-0106">Calcium</keyword>
<dbReference type="GO" id="GO:0004065">
    <property type="term" value="F:arylsulfatase activity"/>
    <property type="evidence" value="ECO:0007669"/>
    <property type="project" value="TreeGrafter"/>
</dbReference>
<dbReference type="PANTHER" id="PTHR42693">
    <property type="entry name" value="ARYLSULFATASE FAMILY MEMBER"/>
    <property type="match status" value="1"/>
</dbReference>
<evidence type="ECO:0000256" key="3">
    <source>
        <dbReference type="ARBA" id="ARBA00022801"/>
    </source>
</evidence>
<reference evidence="8" key="1">
    <citation type="submission" date="2021-01" db="EMBL/GenBank/DDBJ databases">
        <title>Modified the classification status of verrucomicrobia.</title>
        <authorList>
            <person name="Feng X."/>
        </authorList>
    </citation>
    <scope>NUCLEOTIDE SEQUENCE</scope>
    <source>
        <strain evidence="8">KCTC 12986</strain>
    </source>
</reference>
<dbReference type="InterPro" id="IPR000917">
    <property type="entry name" value="Sulfatase_N"/>
</dbReference>
<evidence type="ECO:0000259" key="7">
    <source>
        <dbReference type="Pfam" id="PF00884"/>
    </source>
</evidence>
<keyword evidence="9" id="KW-1185">Reference proteome</keyword>
<dbReference type="Pfam" id="PF13385">
    <property type="entry name" value="Laminin_G_3"/>
    <property type="match status" value="2"/>
</dbReference>
<evidence type="ECO:0000256" key="6">
    <source>
        <dbReference type="SAM" id="SignalP"/>
    </source>
</evidence>
<comment type="caution">
    <text evidence="8">The sequence shown here is derived from an EMBL/GenBank/DDBJ whole genome shotgun (WGS) entry which is preliminary data.</text>
</comment>